<dbReference type="EMBL" id="LAZR01052730">
    <property type="protein sequence ID" value="KKK82312.1"/>
    <property type="molecule type" value="Genomic_DNA"/>
</dbReference>
<dbReference type="AlphaFoldDB" id="A0A0F8YLQ1"/>
<reference evidence="1" key="1">
    <citation type="journal article" date="2015" name="Nature">
        <title>Complex archaea that bridge the gap between prokaryotes and eukaryotes.</title>
        <authorList>
            <person name="Spang A."/>
            <person name="Saw J.H."/>
            <person name="Jorgensen S.L."/>
            <person name="Zaremba-Niedzwiedzka K."/>
            <person name="Martijn J."/>
            <person name="Lind A.E."/>
            <person name="van Eijk R."/>
            <person name="Schleper C."/>
            <person name="Guy L."/>
            <person name="Ettema T.J."/>
        </authorList>
    </citation>
    <scope>NUCLEOTIDE SEQUENCE</scope>
</reference>
<evidence type="ECO:0008006" key="2">
    <source>
        <dbReference type="Google" id="ProtNLM"/>
    </source>
</evidence>
<feature type="non-terminal residue" evidence="1">
    <location>
        <position position="66"/>
    </location>
</feature>
<organism evidence="1">
    <name type="scientific">marine sediment metagenome</name>
    <dbReference type="NCBI Taxonomy" id="412755"/>
    <lineage>
        <taxon>unclassified sequences</taxon>
        <taxon>metagenomes</taxon>
        <taxon>ecological metagenomes</taxon>
    </lineage>
</organism>
<gene>
    <name evidence="1" type="ORF">LCGC14_2804630</name>
</gene>
<evidence type="ECO:0000313" key="1">
    <source>
        <dbReference type="EMBL" id="KKK82312.1"/>
    </source>
</evidence>
<name>A0A0F8YLQ1_9ZZZZ</name>
<comment type="caution">
    <text evidence="1">The sequence shown here is derived from an EMBL/GenBank/DDBJ whole genome shotgun (WGS) entry which is preliminary data.</text>
</comment>
<protein>
    <recommendedName>
        <fullName evidence="2">Ribbon-helix-helix protein CopG domain-containing protein</fullName>
    </recommendedName>
</protein>
<proteinExistence type="predicted"/>
<accession>A0A0F8YLQ1</accession>
<sequence length="66" mass="7408">MPTKRHKTRLEAYCTPEQLAASKNAARVNGLEHAEFIRQAIKVATQAAGIIYPDNLTRRGKYKRPG</sequence>